<feature type="transmembrane region" description="Helical" evidence="1">
    <location>
        <begin position="137"/>
        <end position="161"/>
    </location>
</feature>
<feature type="transmembrane region" description="Helical" evidence="1">
    <location>
        <begin position="38"/>
        <end position="58"/>
    </location>
</feature>
<dbReference type="EMBL" id="MU865983">
    <property type="protein sequence ID" value="KAK4444035.1"/>
    <property type="molecule type" value="Genomic_DNA"/>
</dbReference>
<reference evidence="2" key="2">
    <citation type="submission" date="2023-05" db="EMBL/GenBank/DDBJ databases">
        <authorList>
            <consortium name="Lawrence Berkeley National Laboratory"/>
            <person name="Steindorff A."/>
            <person name="Hensen N."/>
            <person name="Bonometti L."/>
            <person name="Westerberg I."/>
            <person name="Brannstrom I.O."/>
            <person name="Guillou S."/>
            <person name="Cros-Aarteil S."/>
            <person name="Calhoun S."/>
            <person name="Haridas S."/>
            <person name="Kuo A."/>
            <person name="Mondo S."/>
            <person name="Pangilinan J."/>
            <person name="Riley R."/>
            <person name="Labutti K."/>
            <person name="Andreopoulos B."/>
            <person name="Lipzen A."/>
            <person name="Chen C."/>
            <person name="Yanf M."/>
            <person name="Daum C."/>
            <person name="Ng V."/>
            <person name="Clum A."/>
            <person name="Ohm R."/>
            <person name="Martin F."/>
            <person name="Silar P."/>
            <person name="Natvig D."/>
            <person name="Lalanne C."/>
            <person name="Gautier V."/>
            <person name="Ament-Velasquez S.L."/>
            <person name="Kruys A."/>
            <person name="Hutchinson M.I."/>
            <person name="Powell A.J."/>
            <person name="Barry K."/>
            <person name="Miller A.N."/>
            <person name="Grigoriev I.V."/>
            <person name="Debuchy R."/>
            <person name="Gladieux P."/>
            <person name="Thoren M.H."/>
            <person name="Johannesson H."/>
        </authorList>
    </citation>
    <scope>NUCLEOTIDE SEQUENCE</scope>
    <source>
        <strain evidence="2">PSN243</strain>
    </source>
</reference>
<dbReference type="Proteomes" id="UP001321760">
    <property type="component" value="Unassembled WGS sequence"/>
</dbReference>
<reference evidence="2" key="1">
    <citation type="journal article" date="2023" name="Mol. Phylogenet. Evol.">
        <title>Genome-scale phylogeny and comparative genomics of the fungal order Sordariales.</title>
        <authorList>
            <person name="Hensen N."/>
            <person name="Bonometti L."/>
            <person name="Westerberg I."/>
            <person name="Brannstrom I.O."/>
            <person name="Guillou S."/>
            <person name="Cros-Aarteil S."/>
            <person name="Calhoun S."/>
            <person name="Haridas S."/>
            <person name="Kuo A."/>
            <person name="Mondo S."/>
            <person name="Pangilinan J."/>
            <person name="Riley R."/>
            <person name="LaButti K."/>
            <person name="Andreopoulos B."/>
            <person name="Lipzen A."/>
            <person name="Chen C."/>
            <person name="Yan M."/>
            <person name="Daum C."/>
            <person name="Ng V."/>
            <person name="Clum A."/>
            <person name="Steindorff A."/>
            <person name="Ohm R.A."/>
            <person name="Martin F."/>
            <person name="Silar P."/>
            <person name="Natvig D.O."/>
            <person name="Lalanne C."/>
            <person name="Gautier V."/>
            <person name="Ament-Velasquez S.L."/>
            <person name="Kruys A."/>
            <person name="Hutchinson M.I."/>
            <person name="Powell A.J."/>
            <person name="Barry K."/>
            <person name="Miller A.N."/>
            <person name="Grigoriev I.V."/>
            <person name="Debuchy R."/>
            <person name="Gladieux P."/>
            <person name="Hiltunen Thoren M."/>
            <person name="Johannesson H."/>
        </authorList>
    </citation>
    <scope>NUCLEOTIDE SEQUENCE</scope>
    <source>
        <strain evidence="2">PSN243</strain>
    </source>
</reference>
<keyword evidence="1" id="KW-0472">Membrane</keyword>
<keyword evidence="1" id="KW-1133">Transmembrane helix</keyword>
<sequence length="653" mass="73844">MVASLGNDGPGESVSWGTWTDHSTGETQIAVSDHYADVLKALVAVWLGLIAPYMLRLLQYPFYHILRFYERGDVIPTQEETQPINQNGHAAGPAQQSTPLRWQRASRVLVEANSSRDLFAKTVAYARIPTNRHKLSLALIGTVVFLSFLARTLIGFFSVLVATNKAALWASEHCGPYVFDSIGAGDDIAARADVYDREKESRAGAYAENCYRNESSSIRPLHCNFFYRQNIPFETTYTYRCPFPKQDICARGAQAVTFDTGLVDANSVGINDKHGYHFRRSTTCVPLNTDAPYVRNETADGIPAFSYRYGERIGRKDTFSSSGDPFNWLAPTYDVIVQSTVLQEEDDDEPYWTPIAALTPPQNTTLTIMFINPLHILYLKPSADPIFVADKAYTYPGDPVPVYYKNDAKYRVLSCLDTQQICLGKDGPCRPLKGDRRDLDDDLPPEYWILKWSLEHSDTYYSIAKRLGTALVAQEMISQYTSVPLSDRHWVVEAERLFATSLARIQYDVWSVGSGEDRIHVGEDGYRDDAPKRVRAKGLCGHVKFQSAGYTNISWLRFILLMSITPLLWLLNLEKRTVVQAWSDTARVWRWLARRRPASWLPASWLPVDVITAEGQGGGNPEHQANDNTIEIPIFWLPFQWVWSWITLPRGRA</sequence>
<dbReference type="AlphaFoldDB" id="A0AAV9G9V4"/>
<accession>A0AAV9G9V4</accession>
<evidence type="ECO:0000313" key="2">
    <source>
        <dbReference type="EMBL" id="KAK4444035.1"/>
    </source>
</evidence>
<evidence type="ECO:0000256" key="1">
    <source>
        <dbReference type="SAM" id="Phobius"/>
    </source>
</evidence>
<proteinExistence type="predicted"/>
<evidence type="ECO:0000313" key="3">
    <source>
        <dbReference type="Proteomes" id="UP001321760"/>
    </source>
</evidence>
<comment type="caution">
    <text evidence="2">The sequence shown here is derived from an EMBL/GenBank/DDBJ whole genome shotgun (WGS) entry which is preliminary data.</text>
</comment>
<protein>
    <submittedName>
        <fullName evidence="2">Uncharacterized protein</fullName>
    </submittedName>
</protein>
<keyword evidence="3" id="KW-1185">Reference proteome</keyword>
<keyword evidence="1" id="KW-0812">Transmembrane</keyword>
<gene>
    <name evidence="2" type="ORF">QBC34DRAFT_416028</name>
</gene>
<name>A0AAV9G9V4_9PEZI</name>
<organism evidence="2 3">
    <name type="scientific">Podospora aff. communis PSN243</name>
    <dbReference type="NCBI Taxonomy" id="3040156"/>
    <lineage>
        <taxon>Eukaryota</taxon>
        <taxon>Fungi</taxon>
        <taxon>Dikarya</taxon>
        <taxon>Ascomycota</taxon>
        <taxon>Pezizomycotina</taxon>
        <taxon>Sordariomycetes</taxon>
        <taxon>Sordariomycetidae</taxon>
        <taxon>Sordariales</taxon>
        <taxon>Podosporaceae</taxon>
        <taxon>Podospora</taxon>
    </lineage>
</organism>